<evidence type="ECO:0000256" key="1">
    <source>
        <dbReference type="ARBA" id="ARBA00004651"/>
    </source>
</evidence>
<dbReference type="EMBL" id="SVNY01000004">
    <property type="protein sequence ID" value="MBE6833687.1"/>
    <property type="molecule type" value="Genomic_DNA"/>
</dbReference>
<sequence length="583" mass="64505">MLKKVLEYTGEYRKTTYAAIVSMLAGMVMNVLPFLFIYQMIRPILLREDFTTGYLLVRIAAIAVCVLLYAILYIRGLGLSHESAYHTLKNLRISLQGKLEKQPLGVIQEKGVGAVKKMFIDDIETIELLLAHTLPEGIANLTIPALVFAGMFFVDWKLALLALCSMPLGVVAMMVMYKIGMKSMGQYYGAAQKMNNTIVEYINGMEVVKVFNRDGESYHRFEKDVISYRDFTLAWYKVCWPWMAIYTSILPMVALFLLPVGALLVMQGYSTLPNLILTLCMSFGIGAPLLRSMSFMSTIPQINFKIKSLEDALNAPALQQSEKAFTGKDHSVSFENVRFSYKEDEVLHGVSLEVPQGSLTALVGESGSGKSTLAKLLIHFYDISGGAIKIGGQDIRDMSVEALNNEISYVAQEQFLFNVSLLENIRLGKLDATDEEVMAAAEKAQCGEFLARLEHGIHSMAGDSGKQLSGGERQRISLARAILKNAPIVVLDEATAFMDPENEEKMNEAIAEVIRGKTVIVIAHRLHSIVNADQICVMKAGSIAAMGTHEELLAHNPEYQVLWRAAESSSNWKVTAQKGNGNK</sequence>
<feature type="transmembrane region" description="Helical" evidence="9">
    <location>
        <begin position="158"/>
        <end position="177"/>
    </location>
</feature>
<keyword evidence="4 9" id="KW-0812">Transmembrane</keyword>
<keyword evidence="2" id="KW-0813">Transport</keyword>
<dbReference type="InterPro" id="IPR011527">
    <property type="entry name" value="ABC1_TM_dom"/>
</dbReference>
<dbReference type="GO" id="GO:0015421">
    <property type="term" value="F:ABC-type oligopeptide transporter activity"/>
    <property type="evidence" value="ECO:0007669"/>
    <property type="project" value="TreeGrafter"/>
</dbReference>
<gene>
    <name evidence="12" type="ORF">E7512_08930</name>
</gene>
<feature type="transmembrane region" description="Helical" evidence="9">
    <location>
        <begin position="243"/>
        <end position="266"/>
    </location>
</feature>
<dbReference type="InterPro" id="IPR036640">
    <property type="entry name" value="ABC1_TM_sf"/>
</dbReference>
<evidence type="ECO:0000256" key="6">
    <source>
        <dbReference type="ARBA" id="ARBA00022840"/>
    </source>
</evidence>
<dbReference type="InterPro" id="IPR039421">
    <property type="entry name" value="Type_1_exporter"/>
</dbReference>
<evidence type="ECO:0000256" key="8">
    <source>
        <dbReference type="ARBA" id="ARBA00023136"/>
    </source>
</evidence>
<dbReference type="PANTHER" id="PTHR43394:SF1">
    <property type="entry name" value="ATP-BINDING CASSETTE SUB-FAMILY B MEMBER 10, MITOCHONDRIAL"/>
    <property type="match status" value="1"/>
</dbReference>
<feature type="transmembrane region" description="Helical" evidence="9">
    <location>
        <begin position="53"/>
        <end position="74"/>
    </location>
</feature>
<keyword evidence="5" id="KW-0547">Nucleotide-binding</keyword>
<dbReference type="Gene3D" id="1.20.1560.10">
    <property type="entry name" value="ABC transporter type 1, transmembrane domain"/>
    <property type="match status" value="1"/>
</dbReference>
<evidence type="ECO:0000313" key="13">
    <source>
        <dbReference type="Proteomes" id="UP000754750"/>
    </source>
</evidence>
<feature type="domain" description="ABC transporter" evidence="10">
    <location>
        <begin position="332"/>
        <end position="565"/>
    </location>
</feature>
<dbReference type="InterPro" id="IPR017871">
    <property type="entry name" value="ABC_transporter-like_CS"/>
</dbReference>
<reference evidence="12" key="1">
    <citation type="submission" date="2019-04" db="EMBL/GenBank/DDBJ databases">
        <title>Evolution of Biomass-Degrading Anaerobic Consortia Revealed by Metagenomics.</title>
        <authorList>
            <person name="Peng X."/>
        </authorList>
    </citation>
    <scope>NUCLEOTIDE SEQUENCE</scope>
    <source>
        <strain evidence="12">SIG551</strain>
    </source>
</reference>
<evidence type="ECO:0000259" key="11">
    <source>
        <dbReference type="PROSITE" id="PS50929"/>
    </source>
</evidence>
<evidence type="ECO:0000256" key="7">
    <source>
        <dbReference type="ARBA" id="ARBA00022989"/>
    </source>
</evidence>
<keyword evidence="8 9" id="KW-0472">Membrane</keyword>
<dbReference type="GO" id="GO:0005524">
    <property type="term" value="F:ATP binding"/>
    <property type="evidence" value="ECO:0007669"/>
    <property type="project" value="UniProtKB-KW"/>
</dbReference>
<dbReference type="InterPro" id="IPR003439">
    <property type="entry name" value="ABC_transporter-like_ATP-bd"/>
</dbReference>
<dbReference type="RefSeq" id="WP_326840470.1">
    <property type="nucleotide sequence ID" value="NZ_SVNY01000004.1"/>
</dbReference>
<dbReference type="PANTHER" id="PTHR43394">
    <property type="entry name" value="ATP-DEPENDENT PERMEASE MDL1, MITOCHONDRIAL"/>
    <property type="match status" value="1"/>
</dbReference>
<evidence type="ECO:0000259" key="10">
    <source>
        <dbReference type="PROSITE" id="PS50893"/>
    </source>
</evidence>
<feature type="transmembrane region" description="Helical" evidence="9">
    <location>
        <begin position="20"/>
        <end position="41"/>
    </location>
</feature>
<evidence type="ECO:0000256" key="5">
    <source>
        <dbReference type="ARBA" id="ARBA00022741"/>
    </source>
</evidence>
<protein>
    <submittedName>
        <fullName evidence="12">ABC transporter ATP-binding protein</fullName>
    </submittedName>
</protein>
<dbReference type="SMART" id="SM00382">
    <property type="entry name" value="AAA"/>
    <property type="match status" value="1"/>
</dbReference>
<feature type="domain" description="ABC transmembrane type-1" evidence="11">
    <location>
        <begin position="18"/>
        <end position="301"/>
    </location>
</feature>
<dbReference type="FunFam" id="3.40.50.300:FF:000221">
    <property type="entry name" value="Multidrug ABC transporter ATP-binding protein"/>
    <property type="match status" value="1"/>
</dbReference>
<name>A0A928Q5C4_9FIRM</name>
<dbReference type="SUPFAM" id="SSF90123">
    <property type="entry name" value="ABC transporter transmembrane region"/>
    <property type="match status" value="1"/>
</dbReference>
<evidence type="ECO:0000256" key="4">
    <source>
        <dbReference type="ARBA" id="ARBA00022692"/>
    </source>
</evidence>
<keyword evidence="6 12" id="KW-0067">ATP-binding</keyword>
<evidence type="ECO:0000256" key="2">
    <source>
        <dbReference type="ARBA" id="ARBA00022448"/>
    </source>
</evidence>
<organism evidence="12 13">
    <name type="scientific">Faecalispora sporosphaeroides</name>
    <dbReference type="NCBI Taxonomy" id="1549"/>
    <lineage>
        <taxon>Bacteria</taxon>
        <taxon>Bacillati</taxon>
        <taxon>Bacillota</taxon>
        <taxon>Clostridia</taxon>
        <taxon>Eubacteriales</taxon>
        <taxon>Oscillospiraceae</taxon>
        <taxon>Faecalispora</taxon>
    </lineage>
</organism>
<dbReference type="PROSITE" id="PS00211">
    <property type="entry name" value="ABC_TRANSPORTER_1"/>
    <property type="match status" value="1"/>
</dbReference>
<dbReference type="InterPro" id="IPR027417">
    <property type="entry name" value="P-loop_NTPase"/>
</dbReference>
<keyword evidence="7 9" id="KW-1133">Transmembrane helix</keyword>
<dbReference type="CDD" id="cd07346">
    <property type="entry name" value="ABC_6TM_exporters"/>
    <property type="match status" value="1"/>
</dbReference>
<evidence type="ECO:0000256" key="9">
    <source>
        <dbReference type="SAM" id="Phobius"/>
    </source>
</evidence>
<evidence type="ECO:0000256" key="3">
    <source>
        <dbReference type="ARBA" id="ARBA00022475"/>
    </source>
</evidence>
<evidence type="ECO:0000313" key="12">
    <source>
        <dbReference type="EMBL" id="MBE6833687.1"/>
    </source>
</evidence>
<comment type="subcellular location">
    <subcellularLocation>
        <location evidence="1">Cell membrane</location>
        <topology evidence="1">Multi-pass membrane protein</topology>
    </subcellularLocation>
</comment>
<feature type="transmembrane region" description="Helical" evidence="9">
    <location>
        <begin position="272"/>
        <end position="290"/>
    </location>
</feature>
<dbReference type="Pfam" id="PF00664">
    <property type="entry name" value="ABC_membrane"/>
    <property type="match status" value="1"/>
</dbReference>
<dbReference type="PROSITE" id="PS50893">
    <property type="entry name" value="ABC_TRANSPORTER_2"/>
    <property type="match status" value="1"/>
</dbReference>
<dbReference type="GO" id="GO:0005886">
    <property type="term" value="C:plasma membrane"/>
    <property type="evidence" value="ECO:0007669"/>
    <property type="project" value="UniProtKB-SubCell"/>
</dbReference>
<comment type="caution">
    <text evidence="12">The sequence shown here is derived from an EMBL/GenBank/DDBJ whole genome shotgun (WGS) entry which is preliminary data.</text>
</comment>
<dbReference type="SUPFAM" id="SSF52540">
    <property type="entry name" value="P-loop containing nucleoside triphosphate hydrolases"/>
    <property type="match status" value="1"/>
</dbReference>
<proteinExistence type="predicted"/>
<dbReference type="Proteomes" id="UP000754750">
    <property type="component" value="Unassembled WGS sequence"/>
</dbReference>
<dbReference type="AlphaFoldDB" id="A0A928Q5C4"/>
<dbReference type="InterPro" id="IPR003593">
    <property type="entry name" value="AAA+_ATPase"/>
</dbReference>
<dbReference type="GO" id="GO:0016887">
    <property type="term" value="F:ATP hydrolysis activity"/>
    <property type="evidence" value="ECO:0007669"/>
    <property type="project" value="InterPro"/>
</dbReference>
<dbReference type="PROSITE" id="PS50929">
    <property type="entry name" value="ABC_TM1F"/>
    <property type="match status" value="1"/>
</dbReference>
<keyword evidence="3" id="KW-1003">Cell membrane</keyword>
<dbReference type="Pfam" id="PF00005">
    <property type="entry name" value="ABC_tran"/>
    <property type="match status" value="1"/>
</dbReference>
<dbReference type="Gene3D" id="3.40.50.300">
    <property type="entry name" value="P-loop containing nucleotide triphosphate hydrolases"/>
    <property type="match status" value="1"/>
</dbReference>
<accession>A0A928Q5C4</accession>